<dbReference type="Pfam" id="PF00486">
    <property type="entry name" value="Trans_reg_C"/>
    <property type="match status" value="1"/>
</dbReference>
<feature type="domain" description="Response regulatory" evidence="6">
    <location>
        <begin position="2"/>
        <end position="117"/>
    </location>
</feature>
<dbReference type="CDD" id="cd00383">
    <property type="entry name" value="trans_reg_C"/>
    <property type="match status" value="1"/>
</dbReference>
<evidence type="ECO:0000313" key="9">
    <source>
        <dbReference type="Proteomes" id="UP000778523"/>
    </source>
</evidence>
<dbReference type="Gene3D" id="3.40.50.2300">
    <property type="match status" value="1"/>
</dbReference>
<keyword evidence="1" id="KW-0805">Transcription regulation</keyword>
<evidence type="ECO:0000256" key="2">
    <source>
        <dbReference type="ARBA" id="ARBA00023125"/>
    </source>
</evidence>
<comment type="caution">
    <text evidence="8">The sequence shown here is derived from an EMBL/GenBank/DDBJ whole genome shotgun (WGS) entry which is preliminary data.</text>
</comment>
<dbReference type="Pfam" id="PF00072">
    <property type="entry name" value="Response_reg"/>
    <property type="match status" value="1"/>
</dbReference>
<evidence type="ECO:0000259" key="7">
    <source>
        <dbReference type="PROSITE" id="PS51755"/>
    </source>
</evidence>
<dbReference type="SMART" id="SM00448">
    <property type="entry name" value="REC"/>
    <property type="match status" value="1"/>
</dbReference>
<dbReference type="InterPro" id="IPR039420">
    <property type="entry name" value="WalR-like"/>
</dbReference>
<gene>
    <name evidence="8" type="ORF">HJ583_015525</name>
</gene>
<protein>
    <submittedName>
        <fullName evidence="8">Response regulator transcription factor</fullName>
    </submittedName>
</protein>
<dbReference type="SMART" id="SM00862">
    <property type="entry name" value="Trans_reg_C"/>
    <property type="match status" value="1"/>
</dbReference>
<feature type="modified residue" description="4-aspartylphosphate" evidence="4">
    <location>
        <position position="52"/>
    </location>
</feature>
<dbReference type="Gene3D" id="1.10.10.10">
    <property type="entry name" value="Winged helix-like DNA-binding domain superfamily/Winged helix DNA-binding domain"/>
    <property type="match status" value="1"/>
</dbReference>
<dbReference type="Proteomes" id="UP000778523">
    <property type="component" value="Unassembled WGS sequence"/>
</dbReference>
<dbReference type="PROSITE" id="PS51755">
    <property type="entry name" value="OMPR_PHOB"/>
    <property type="match status" value="1"/>
</dbReference>
<dbReference type="InterPro" id="IPR001867">
    <property type="entry name" value="OmpR/PhoB-type_DNA-bd"/>
</dbReference>
<name>A0ABX2IKN0_9RHOO</name>
<dbReference type="InterPro" id="IPR036388">
    <property type="entry name" value="WH-like_DNA-bd_sf"/>
</dbReference>
<accession>A0ABX2IKN0</accession>
<reference evidence="8 9" key="1">
    <citation type="submission" date="2020-06" db="EMBL/GenBank/DDBJ databases">
        <title>Draft genome of Uliginosibacterium sp. IMCC34675.</title>
        <authorList>
            <person name="Song J."/>
        </authorList>
    </citation>
    <scope>NUCLEOTIDE SEQUENCE [LARGE SCALE GENOMIC DNA]</scope>
    <source>
        <strain evidence="8 9">IMCC34675</strain>
    </source>
</reference>
<evidence type="ECO:0000256" key="4">
    <source>
        <dbReference type="PROSITE-ProRule" id="PRU00169"/>
    </source>
</evidence>
<dbReference type="InterPro" id="IPR001789">
    <property type="entry name" value="Sig_transdc_resp-reg_receiver"/>
</dbReference>
<feature type="domain" description="OmpR/PhoB-type" evidence="7">
    <location>
        <begin position="126"/>
        <end position="222"/>
    </location>
</feature>
<keyword evidence="9" id="KW-1185">Reference proteome</keyword>
<keyword evidence="2 5" id="KW-0238">DNA-binding</keyword>
<evidence type="ECO:0000256" key="3">
    <source>
        <dbReference type="ARBA" id="ARBA00023163"/>
    </source>
</evidence>
<evidence type="ECO:0000259" key="6">
    <source>
        <dbReference type="PROSITE" id="PS50110"/>
    </source>
</evidence>
<proteinExistence type="predicted"/>
<evidence type="ECO:0000313" key="8">
    <source>
        <dbReference type="EMBL" id="NSL56443.1"/>
    </source>
</evidence>
<evidence type="ECO:0000256" key="5">
    <source>
        <dbReference type="PROSITE-ProRule" id="PRU01091"/>
    </source>
</evidence>
<dbReference type="PROSITE" id="PS50110">
    <property type="entry name" value="RESPONSE_REGULATORY"/>
    <property type="match status" value="1"/>
</dbReference>
<dbReference type="EMBL" id="JABCSC020000004">
    <property type="protein sequence ID" value="NSL56443.1"/>
    <property type="molecule type" value="Genomic_DNA"/>
</dbReference>
<sequence length="230" mass="25229">MRVMLVEDDPALADTISRALQSQADAQVDWTAKGEPVANSLQADDYDLLVLDIGLPGIDGFEVLRRVRAAGLRLPVLVLTGREAIDDRVHGLELGADDYMVKPFALPEMVARAKALVRRARGQSAGAQTTVGKLVLDAAARRAWVAGLEIELPAREWQLLEYFLRHLGKVVSKEHLVSSLSGWEGDVSENAVEVYVSRLRTKLTDSGLRIRTVRGFGYMLEEEPVDAAQA</sequence>
<dbReference type="PANTHER" id="PTHR48111">
    <property type="entry name" value="REGULATOR OF RPOS"/>
    <property type="match status" value="1"/>
</dbReference>
<dbReference type="SUPFAM" id="SSF52172">
    <property type="entry name" value="CheY-like"/>
    <property type="match status" value="1"/>
</dbReference>
<dbReference type="CDD" id="cd17624">
    <property type="entry name" value="REC_OmpR_PmrA-like"/>
    <property type="match status" value="1"/>
</dbReference>
<keyword evidence="3" id="KW-0804">Transcription</keyword>
<dbReference type="Gene3D" id="6.10.250.690">
    <property type="match status" value="1"/>
</dbReference>
<dbReference type="PANTHER" id="PTHR48111:SF67">
    <property type="entry name" value="TRANSCRIPTIONAL REGULATORY PROTEIN TCTD"/>
    <property type="match status" value="1"/>
</dbReference>
<organism evidence="8 9">
    <name type="scientific">Uliginosibacterium aquaticum</name>
    <dbReference type="NCBI Taxonomy" id="2731212"/>
    <lineage>
        <taxon>Bacteria</taxon>
        <taxon>Pseudomonadati</taxon>
        <taxon>Pseudomonadota</taxon>
        <taxon>Betaproteobacteria</taxon>
        <taxon>Rhodocyclales</taxon>
        <taxon>Zoogloeaceae</taxon>
        <taxon>Uliginosibacterium</taxon>
    </lineage>
</organism>
<keyword evidence="4" id="KW-0597">Phosphoprotein</keyword>
<feature type="DNA-binding region" description="OmpR/PhoB-type" evidence="5">
    <location>
        <begin position="126"/>
        <end position="222"/>
    </location>
</feature>
<evidence type="ECO:0000256" key="1">
    <source>
        <dbReference type="ARBA" id="ARBA00023015"/>
    </source>
</evidence>
<dbReference type="InterPro" id="IPR011006">
    <property type="entry name" value="CheY-like_superfamily"/>
</dbReference>